<protein>
    <recommendedName>
        <fullName evidence="3">DUF4410 domain-containing protein</fullName>
    </recommendedName>
</protein>
<dbReference type="OrthoDB" id="1151160at2"/>
<evidence type="ECO:0000313" key="1">
    <source>
        <dbReference type="EMBL" id="AUP79608.1"/>
    </source>
</evidence>
<dbReference type="AlphaFoldDB" id="A0A2K9PS34"/>
<evidence type="ECO:0000313" key="2">
    <source>
        <dbReference type="Proteomes" id="UP000235826"/>
    </source>
</evidence>
<evidence type="ECO:0008006" key="3">
    <source>
        <dbReference type="Google" id="ProtNLM"/>
    </source>
</evidence>
<gene>
    <name evidence="1" type="ORF">C1H87_13180</name>
</gene>
<sequence>MKKQLTIILILFCTCLTYSQKVKVKEGSFKNLKDITEYSLQFEYSNLKIPKYDSEEEFLKDKMKKREDKEAGTGEKFKASWFADREDRYEPKFIESFNKRFEDGEVKVDKGNDAKYTLLIKTTMMYAGYNVGIVRQNSKIEATLVVFETKTPDAILFSADYTKVEGFGAMGNDYNSGYRISEAYAKLAKEFAKNLKKKALK</sequence>
<keyword evidence="2" id="KW-1185">Reference proteome</keyword>
<accession>A0A2K9PS34</accession>
<dbReference type="Proteomes" id="UP000235826">
    <property type="component" value="Chromosome"/>
</dbReference>
<dbReference type="KEGG" id="fek:C1H87_13180"/>
<organism evidence="1 2">
    <name type="scientific">Flavivirga eckloniae</name>
    <dbReference type="NCBI Taxonomy" id="1803846"/>
    <lineage>
        <taxon>Bacteria</taxon>
        <taxon>Pseudomonadati</taxon>
        <taxon>Bacteroidota</taxon>
        <taxon>Flavobacteriia</taxon>
        <taxon>Flavobacteriales</taxon>
        <taxon>Flavobacteriaceae</taxon>
        <taxon>Flavivirga</taxon>
    </lineage>
</organism>
<dbReference type="EMBL" id="CP025791">
    <property type="protein sequence ID" value="AUP79608.1"/>
    <property type="molecule type" value="Genomic_DNA"/>
</dbReference>
<dbReference type="RefSeq" id="WP_102756262.1">
    <property type="nucleotide sequence ID" value="NZ_CP025791.1"/>
</dbReference>
<reference evidence="1 2" key="1">
    <citation type="submission" date="2018-01" db="EMBL/GenBank/DDBJ databases">
        <title>Complete genome sequence of Flavivirga eckloniae ECD14 isolated from seaweed Ecklonia cava.</title>
        <authorList>
            <person name="Lee J.H."/>
            <person name="Baik K.S."/>
            <person name="Seong C.N."/>
        </authorList>
    </citation>
    <scope>NUCLEOTIDE SEQUENCE [LARGE SCALE GENOMIC DNA]</scope>
    <source>
        <strain evidence="1 2">ECD14</strain>
    </source>
</reference>
<name>A0A2K9PS34_9FLAO</name>
<proteinExistence type="predicted"/>